<dbReference type="InterPro" id="IPR002052">
    <property type="entry name" value="DNA_methylase_N6_adenine_CS"/>
</dbReference>
<dbReference type="GO" id="GO:0008170">
    <property type="term" value="F:N-methyltransferase activity"/>
    <property type="evidence" value="ECO:0007669"/>
    <property type="project" value="InterPro"/>
</dbReference>
<dbReference type="PANTHER" id="PTHR13370">
    <property type="entry name" value="RNA METHYLASE-RELATED"/>
    <property type="match status" value="1"/>
</dbReference>
<evidence type="ECO:0000259" key="4">
    <source>
        <dbReference type="Pfam" id="PF01555"/>
    </source>
</evidence>
<evidence type="ECO:0000256" key="2">
    <source>
        <dbReference type="ARBA" id="ARBA00022603"/>
    </source>
</evidence>
<dbReference type="InterPro" id="IPR001091">
    <property type="entry name" value="RM_Methyltransferase"/>
</dbReference>
<dbReference type="GO" id="GO:0032259">
    <property type="term" value="P:methylation"/>
    <property type="evidence" value="ECO:0007669"/>
    <property type="project" value="UniProtKB-KW"/>
</dbReference>
<feature type="domain" description="DNA methylase N-4/N-6" evidence="4">
    <location>
        <begin position="152"/>
        <end position="222"/>
    </location>
</feature>
<proteinExistence type="inferred from homology"/>
<dbReference type="PRINTS" id="PR00508">
    <property type="entry name" value="S21N4MTFRASE"/>
</dbReference>
<comment type="similarity">
    <text evidence="1">Belongs to the N(4)/N(6)-methyltransferase family.</text>
</comment>
<dbReference type="GO" id="GO:0003677">
    <property type="term" value="F:DNA binding"/>
    <property type="evidence" value="ECO:0007669"/>
    <property type="project" value="InterPro"/>
</dbReference>
<evidence type="ECO:0000313" key="5">
    <source>
        <dbReference type="EMBL" id="QJA66136.1"/>
    </source>
</evidence>
<accession>A0A6M3Y4N1</accession>
<keyword evidence="2 6" id="KW-0489">Methyltransferase</keyword>
<keyword evidence="3 6" id="KW-0808">Transferase</keyword>
<protein>
    <submittedName>
        <fullName evidence="6">Putative methyltransferase</fullName>
    </submittedName>
</protein>
<dbReference type="EMBL" id="MT145196">
    <property type="protein sequence ID" value="QJI05189.1"/>
    <property type="molecule type" value="Genomic_DNA"/>
</dbReference>
<dbReference type="EMBL" id="MT141549">
    <property type="protein sequence ID" value="QJA66136.1"/>
    <property type="molecule type" value="Genomic_DNA"/>
</dbReference>
<dbReference type="GO" id="GO:0009007">
    <property type="term" value="F:site-specific DNA-methyltransferase (adenine-specific) activity"/>
    <property type="evidence" value="ECO:0007669"/>
    <property type="project" value="TreeGrafter"/>
</dbReference>
<gene>
    <name evidence="6" type="ORF">MM415A00138_0002</name>
    <name evidence="5" type="ORF">MM415B00361_0056</name>
</gene>
<dbReference type="PANTHER" id="PTHR13370:SF3">
    <property type="entry name" value="TRNA (GUANINE(10)-N2)-METHYLTRANSFERASE HOMOLOG"/>
    <property type="match status" value="1"/>
</dbReference>
<evidence type="ECO:0000256" key="3">
    <source>
        <dbReference type="ARBA" id="ARBA00022679"/>
    </source>
</evidence>
<dbReference type="Pfam" id="PF01555">
    <property type="entry name" value="N6_N4_Mtase"/>
    <property type="match status" value="1"/>
</dbReference>
<dbReference type="Gene3D" id="3.40.50.150">
    <property type="entry name" value="Vaccinia Virus protein VP39"/>
    <property type="match status" value="2"/>
</dbReference>
<dbReference type="SUPFAM" id="SSF53335">
    <property type="entry name" value="S-adenosyl-L-methionine-dependent methyltransferases"/>
    <property type="match status" value="1"/>
</dbReference>
<organism evidence="6">
    <name type="scientific">viral metagenome</name>
    <dbReference type="NCBI Taxonomy" id="1070528"/>
    <lineage>
        <taxon>unclassified sequences</taxon>
        <taxon>metagenomes</taxon>
        <taxon>organismal metagenomes</taxon>
    </lineage>
</organism>
<dbReference type="InterPro" id="IPR029063">
    <property type="entry name" value="SAM-dependent_MTases_sf"/>
</dbReference>
<name>A0A6M3Y4N1_9ZZZZ</name>
<sequence>MDFEGSVLETSLGFGLPGGFEPYYDRDGILILRGDCREILPHLPPVDLVLTDPPYGIGYSSGYGGDAWGDGSIQGDEGHGLRDKILGMTNAPFLVFGAWRVPPPPGTRMALVWDQKGALGMGALDLPWKPSFQMIFVGGKGFHGRRDGAVLRCAPVQSMAKNGRVHPHEKPVPLLKLLLLKSPPGVVLDPFMGSGTTLVAARDLGRQAIGIEIEERYCAIAKRRLAQGVLF</sequence>
<dbReference type="AlphaFoldDB" id="A0A6M3Y4N1"/>
<reference evidence="6" key="1">
    <citation type="submission" date="2020-03" db="EMBL/GenBank/DDBJ databases">
        <title>The deep terrestrial virosphere.</title>
        <authorList>
            <person name="Holmfeldt K."/>
            <person name="Nilsson E."/>
            <person name="Simone D."/>
            <person name="Lopez-Fernandez M."/>
            <person name="Wu X."/>
            <person name="de Brujin I."/>
            <person name="Lundin D."/>
            <person name="Andersson A."/>
            <person name="Bertilsson S."/>
            <person name="Dopson M."/>
        </authorList>
    </citation>
    <scope>NUCLEOTIDE SEQUENCE</scope>
    <source>
        <strain evidence="6">MM415A00138</strain>
        <strain evidence="5">MM415B00361</strain>
    </source>
</reference>
<evidence type="ECO:0000313" key="6">
    <source>
        <dbReference type="EMBL" id="QJI05189.1"/>
    </source>
</evidence>
<evidence type="ECO:0000256" key="1">
    <source>
        <dbReference type="ARBA" id="ARBA00006594"/>
    </source>
</evidence>
<dbReference type="InterPro" id="IPR002941">
    <property type="entry name" value="DNA_methylase_N4/N6"/>
</dbReference>
<dbReference type="GO" id="GO:0005737">
    <property type="term" value="C:cytoplasm"/>
    <property type="evidence" value="ECO:0007669"/>
    <property type="project" value="TreeGrafter"/>
</dbReference>
<dbReference type="PROSITE" id="PS00092">
    <property type="entry name" value="N6_MTASE"/>
    <property type="match status" value="1"/>
</dbReference>